<gene>
    <name evidence="2" type="ORF">BU24DRAFT_466957</name>
</gene>
<dbReference type="Proteomes" id="UP000799778">
    <property type="component" value="Unassembled WGS sequence"/>
</dbReference>
<organism evidence="2 3">
    <name type="scientific">Aaosphaeria arxii CBS 175.79</name>
    <dbReference type="NCBI Taxonomy" id="1450172"/>
    <lineage>
        <taxon>Eukaryota</taxon>
        <taxon>Fungi</taxon>
        <taxon>Dikarya</taxon>
        <taxon>Ascomycota</taxon>
        <taxon>Pezizomycotina</taxon>
        <taxon>Dothideomycetes</taxon>
        <taxon>Pleosporomycetidae</taxon>
        <taxon>Pleosporales</taxon>
        <taxon>Pleosporales incertae sedis</taxon>
        <taxon>Aaosphaeria</taxon>
    </lineage>
</organism>
<dbReference type="AlphaFoldDB" id="A0A6A5XBJ9"/>
<keyword evidence="3" id="KW-1185">Reference proteome</keyword>
<accession>A0A6A5XBJ9</accession>
<dbReference type="RefSeq" id="XP_033378639.1">
    <property type="nucleotide sequence ID" value="XM_033532409.1"/>
</dbReference>
<evidence type="ECO:0000313" key="3">
    <source>
        <dbReference type="Proteomes" id="UP000799778"/>
    </source>
</evidence>
<protein>
    <submittedName>
        <fullName evidence="2">Uncharacterized protein</fullName>
    </submittedName>
</protein>
<dbReference type="EMBL" id="ML978076">
    <property type="protein sequence ID" value="KAF2010300.1"/>
    <property type="molecule type" value="Genomic_DNA"/>
</dbReference>
<evidence type="ECO:0000256" key="1">
    <source>
        <dbReference type="SAM" id="MobiDB-lite"/>
    </source>
</evidence>
<sequence>MSTSGPRFHIPFPSNFLSLNTPTKRSASLDGSVTAPTPAPEHSFLSNRSVAHRHPSISSVTSEDSTRSTPPAAALDAAVAPVPTPKSPTFLALNHKSAAPPKNAQALRGVVDHSFLSNRH</sequence>
<feature type="region of interest" description="Disordered" evidence="1">
    <location>
        <begin position="1"/>
        <end position="74"/>
    </location>
</feature>
<evidence type="ECO:0000313" key="2">
    <source>
        <dbReference type="EMBL" id="KAF2010300.1"/>
    </source>
</evidence>
<name>A0A6A5XBJ9_9PLEO</name>
<dbReference type="GeneID" id="54289806"/>
<feature type="compositionally biased region" description="Polar residues" evidence="1">
    <location>
        <begin position="15"/>
        <end position="35"/>
    </location>
</feature>
<dbReference type="OrthoDB" id="3797248at2759"/>
<proteinExistence type="predicted"/>
<reference evidence="2" key="1">
    <citation type="journal article" date="2020" name="Stud. Mycol.">
        <title>101 Dothideomycetes genomes: a test case for predicting lifestyles and emergence of pathogens.</title>
        <authorList>
            <person name="Haridas S."/>
            <person name="Albert R."/>
            <person name="Binder M."/>
            <person name="Bloem J."/>
            <person name="Labutti K."/>
            <person name="Salamov A."/>
            <person name="Andreopoulos B."/>
            <person name="Baker S."/>
            <person name="Barry K."/>
            <person name="Bills G."/>
            <person name="Bluhm B."/>
            <person name="Cannon C."/>
            <person name="Castanera R."/>
            <person name="Culley D."/>
            <person name="Daum C."/>
            <person name="Ezra D."/>
            <person name="Gonzalez J."/>
            <person name="Henrissat B."/>
            <person name="Kuo A."/>
            <person name="Liang C."/>
            <person name="Lipzen A."/>
            <person name="Lutzoni F."/>
            <person name="Magnuson J."/>
            <person name="Mondo S."/>
            <person name="Nolan M."/>
            <person name="Ohm R."/>
            <person name="Pangilinan J."/>
            <person name="Park H.-J."/>
            <person name="Ramirez L."/>
            <person name="Alfaro M."/>
            <person name="Sun H."/>
            <person name="Tritt A."/>
            <person name="Yoshinaga Y."/>
            <person name="Zwiers L.-H."/>
            <person name="Turgeon B."/>
            <person name="Goodwin S."/>
            <person name="Spatafora J."/>
            <person name="Crous P."/>
            <person name="Grigoriev I."/>
        </authorList>
    </citation>
    <scope>NUCLEOTIDE SEQUENCE</scope>
    <source>
        <strain evidence="2">CBS 175.79</strain>
    </source>
</reference>